<accession>A0A3L6DJZ9</accession>
<organism evidence="1">
    <name type="scientific">Zea mays</name>
    <name type="common">Maize</name>
    <dbReference type="NCBI Taxonomy" id="4577"/>
    <lineage>
        <taxon>Eukaryota</taxon>
        <taxon>Viridiplantae</taxon>
        <taxon>Streptophyta</taxon>
        <taxon>Embryophyta</taxon>
        <taxon>Tracheophyta</taxon>
        <taxon>Spermatophyta</taxon>
        <taxon>Magnoliopsida</taxon>
        <taxon>Liliopsida</taxon>
        <taxon>Poales</taxon>
        <taxon>Poaceae</taxon>
        <taxon>PACMAD clade</taxon>
        <taxon>Panicoideae</taxon>
        <taxon>Andropogonodae</taxon>
        <taxon>Andropogoneae</taxon>
        <taxon>Tripsacinae</taxon>
        <taxon>Zea</taxon>
    </lineage>
</organism>
<dbReference type="EMBL" id="NCVQ01000009">
    <property type="protein sequence ID" value="PWZ08914.1"/>
    <property type="molecule type" value="Genomic_DNA"/>
</dbReference>
<comment type="caution">
    <text evidence="1">The sequence shown here is derived from an EMBL/GenBank/DDBJ whole genome shotgun (WGS) entry which is preliminary data.</text>
</comment>
<sequence>MTQDNKLDCSTVPVLPNLVFNNIILNA</sequence>
<gene>
    <name evidence="1" type="ORF">Zm00014a_019652</name>
</gene>
<reference evidence="1" key="1">
    <citation type="journal article" date="2018" name="Nat. Genet.">
        <title>Extensive intraspecific gene order and gene structural variations between Mo17 and other maize genomes.</title>
        <authorList>
            <person name="Sun S."/>
            <person name="Zhou Y."/>
            <person name="Chen J."/>
            <person name="Shi J."/>
            <person name="Zhao H."/>
            <person name="Zhao H."/>
            <person name="Song W."/>
            <person name="Zhang M."/>
            <person name="Cui Y."/>
            <person name="Dong X."/>
            <person name="Liu H."/>
            <person name="Ma X."/>
            <person name="Jiao Y."/>
            <person name="Wang B."/>
            <person name="Wei X."/>
            <person name="Stein J.C."/>
            <person name="Glaubitz J.C."/>
            <person name="Lu F."/>
            <person name="Yu G."/>
            <person name="Liang C."/>
            <person name="Fengler K."/>
            <person name="Li B."/>
            <person name="Rafalski A."/>
            <person name="Schnable P.S."/>
            <person name="Ware D.H."/>
            <person name="Buckler E.S."/>
            <person name="Lai J."/>
        </authorList>
    </citation>
    <scope>NUCLEOTIDE SEQUENCE [LARGE SCALE GENOMIC DNA]</scope>
    <source>
        <tissue evidence="1">Seedling</tissue>
    </source>
</reference>
<dbReference type="AlphaFoldDB" id="A0A3L6DJZ9"/>
<name>A0A3L6DJZ9_MAIZE</name>
<protein>
    <submittedName>
        <fullName evidence="1">Uncharacterized protein</fullName>
    </submittedName>
</protein>
<dbReference type="Proteomes" id="UP000251960">
    <property type="component" value="Chromosome 8"/>
</dbReference>
<evidence type="ECO:0000313" key="1">
    <source>
        <dbReference type="EMBL" id="PWZ08914.1"/>
    </source>
</evidence>
<proteinExistence type="predicted"/>